<proteinExistence type="predicted"/>
<name>X1IKY1_9ZZZZ</name>
<accession>X1IKY1</accession>
<protein>
    <submittedName>
        <fullName evidence="1">Uncharacterized protein</fullName>
    </submittedName>
</protein>
<feature type="non-terminal residue" evidence="1">
    <location>
        <position position="1"/>
    </location>
</feature>
<reference evidence="1" key="1">
    <citation type="journal article" date="2014" name="Front. Microbiol.">
        <title>High frequency of phylogenetically diverse reductive dehalogenase-homologous genes in deep subseafloor sedimentary metagenomes.</title>
        <authorList>
            <person name="Kawai M."/>
            <person name="Futagami T."/>
            <person name="Toyoda A."/>
            <person name="Takaki Y."/>
            <person name="Nishi S."/>
            <person name="Hori S."/>
            <person name="Arai W."/>
            <person name="Tsubouchi T."/>
            <person name="Morono Y."/>
            <person name="Uchiyama I."/>
            <person name="Ito T."/>
            <person name="Fujiyama A."/>
            <person name="Inagaki F."/>
            <person name="Takami H."/>
        </authorList>
    </citation>
    <scope>NUCLEOTIDE SEQUENCE</scope>
    <source>
        <strain evidence="1">Expedition CK06-06</strain>
    </source>
</reference>
<dbReference type="EMBL" id="BARU01019901">
    <property type="protein sequence ID" value="GAH58213.1"/>
    <property type="molecule type" value="Genomic_DNA"/>
</dbReference>
<dbReference type="AlphaFoldDB" id="X1IKY1"/>
<evidence type="ECO:0000313" key="1">
    <source>
        <dbReference type="EMBL" id="GAH58213.1"/>
    </source>
</evidence>
<comment type="caution">
    <text evidence="1">The sequence shown here is derived from an EMBL/GenBank/DDBJ whole genome shotgun (WGS) entry which is preliminary data.</text>
</comment>
<gene>
    <name evidence="1" type="ORF">S03H2_32741</name>
</gene>
<organism evidence="1">
    <name type="scientific">marine sediment metagenome</name>
    <dbReference type="NCBI Taxonomy" id="412755"/>
    <lineage>
        <taxon>unclassified sequences</taxon>
        <taxon>metagenomes</taxon>
        <taxon>ecological metagenomes</taxon>
    </lineage>
</organism>
<sequence>SISVEYRVKVDRAYSDRVGPTVYTYIQHATSGFVQKDSFAPSDNVWTTRTITLDPNYCIQVGNSYYMNFYFNIITGLNDFTCNYFFHIDYIKTKFVENQWDGDAYFYKRYGGNINTWENERILYLTNCNDFKRDYGTFTADVDFYLSQSKSYYVQFFNYIAREWQTFQSGTTSGTVHCHAALSRDYVKDNVAFTVKRKRIGSTSDRPVIGSKGLVILYIPIIQPIPYGFTTSCTYIFEVQSAPLRCGIKCIIPKFVHV</sequence>